<feature type="compositionally biased region" description="Low complexity" evidence="1">
    <location>
        <begin position="34"/>
        <end position="51"/>
    </location>
</feature>
<dbReference type="Proteomes" id="UP000230790">
    <property type="component" value="Unassembled WGS sequence"/>
</dbReference>
<name>A0A2M8Q6W7_9CHLR</name>
<proteinExistence type="predicted"/>
<evidence type="ECO:0000256" key="1">
    <source>
        <dbReference type="SAM" id="MobiDB-lite"/>
    </source>
</evidence>
<gene>
    <name evidence="3" type="ORF">CUN48_18470</name>
</gene>
<evidence type="ECO:0000256" key="2">
    <source>
        <dbReference type="SAM" id="Phobius"/>
    </source>
</evidence>
<keyword evidence="2" id="KW-0472">Membrane</keyword>
<reference evidence="3 4" key="1">
    <citation type="submission" date="2017-11" db="EMBL/GenBank/DDBJ databases">
        <title>Evolution of Phototrophy in the Chloroflexi Phylum Driven by Horizontal Gene Transfer.</title>
        <authorList>
            <person name="Ward L.M."/>
            <person name="Hemp J."/>
            <person name="Shih P.M."/>
            <person name="Mcglynn S.E."/>
            <person name="Fischer W."/>
        </authorList>
    </citation>
    <scope>NUCLEOTIDE SEQUENCE [LARGE SCALE GENOMIC DNA]</scope>
    <source>
        <strain evidence="3">JP3_7</strain>
    </source>
</reference>
<organism evidence="3 4">
    <name type="scientific">Candidatus Thermofonsia Clade 3 bacterium</name>
    <dbReference type="NCBI Taxonomy" id="2364212"/>
    <lineage>
        <taxon>Bacteria</taxon>
        <taxon>Bacillati</taxon>
        <taxon>Chloroflexota</taxon>
        <taxon>Candidatus Thermofontia</taxon>
        <taxon>Candidatus Thermofonsia Clade 3</taxon>
    </lineage>
</organism>
<dbReference type="EMBL" id="PGTN01001011">
    <property type="protein sequence ID" value="PJF45520.1"/>
    <property type="molecule type" value="Genomic_DNA"/>
</dbReference>
<evidence type="ECO:0000313" key="4">
    <source>
        <dbReference type="Proteomes" id="UP000230790"/>
    </source>
</evidence>
<keyword evidence="2" id="KW-1133">Transmembrane helix</keyword>
<protein>
    <submittedName>
        <fullName evidence="3">Uncharacterized protein</fullName>
    </submittedName>
</protein>
<comment type="caution">
    <text evidence="3">The sequence shown here is derived from an EMBL/GenBank/DDBJ whole genome shotgun (WGS) entry which is preliminary data.</text>
</comment>
<dbReference type="AlphaFoldDB" id="A0A2M8Q6W7"/>
<keyword evidence="2" id="KW-0812">Transmembrane</keyword>
<feature type="region of interest" description="Disordered" evidence="1">
    <location>
        <begin position="34"/>
        <end position="73"/>
    </location>
</feature>
<sequence>MRPVSLTPEAASDIEASPGGAAIVLPTATPVLAASPTATPTATSPSEAPSSVGAATMEATAPVTPTPLSVSATPEAAVTPIDVIAELNARLPAILMGAIVVFGLVVLAAGVSILRGPRDI</sequence>
<accession>A0A2M8Q6W7</accession>
<feature type="transmembrane region" description="Helical" evidence="2">
    <location>
        <begin position="93"/>
        <end position="114"/>
    </location>
</feature>
<evidence type="ECO:0000313" key="3">
    <source>
        <dbReference type="EMBL" id="PJF45520.1"/>
    </source>
</evidence>